<dbReference type="EMBL" id="UINC01224946">
    <property type="protein sequence ID" value="SVE54780.1"/>
    <property type="molecule type" value="Genomic_DNA"/>
</dbReference>
<evidence type="ECO:0000313" key="1">
    <source>
        <dbReference type="EMBL" id="SVE54780.1"/>
    </source>
</evidence>
<dbReference type="Gene3D" id="3.40.50.720">
    <property type="entry name" value="NAD(P)-binding Rossmann-like Domain"/>
    <property type="match status" value="1"/>
</dbReference>
<protein>
    <recommendedName>
        <fullName evidence="2">NAD-dependent epimerase/dehydratase domain-containing protein</fullName>
    </recommendedName>
</protein>
<dbReference type="InterPro" id="IPR002347">
    <property type="entry name" value="SDR_fam"/>
</dbReference>
<dbReference type="InterPro" id="IPR036291">
    <property type="entry name" value="NAD(P)-bd_dom_sf"/>
</dbReference>
<accession>A0A383EEL7</accession>
<gene>
    <name evidence="1" type="ORF">METZ01_LOCUS507634</name>
</gene>
<dbReference type="PANTHER" id="PTHR21485:SF3">
    <property type="entry name" value="N-ACYLNEURAMINATE CYTIDYLYLTRANSFERASE"/>
    <property type="match status" value="1"/>
</dbReference>
<evidence type="ECO:0008006" key="2">
    <source>
        <dbReference type="Google" id="ProtNLM"/>
    </source>
</evidence>
<reference evidence="1" key="1">
    <citation type="submission" date="2018-05" db="EMBL/GenBank/DDBJ databases">
        <authorList>
            <person name="Lanie J.A."/>
            <person name="Ng W.-L."/>
            <person name="Kazmierczak K.M."/>
            <person name="Andrzejewski T.M."/>
            <person name="Davidsen T.M."/>
            <person name="Wayne K.J."/>
            <person name="Tettelin H."/>
            <person name="Glass J.I."/>
            <person name="Rusch D."/>
            <person name="Podicherti R."/>
            <person name="Tsui H.-C.T."/>
            <person name="Winkler M.E."/>
        </authorList>
    </citation>
    <scope>NUCLEOTIDE SEQUENCE</scope>
</reference>
<dbReference type="SUPFAM" id="SSF53448">
    <property type="entry name" value="Nucleotide-diphospho-sugar transferases"/>
    <property type="match status" value="1"/>
</dbReference>
<dbReference type="AlphaFoldDB" id="A0A383EEL7"/>
<dbReference type="InterPro" id="IPR029044">
    <property type="entry name" value="Nucleotide-diphossugar_trans"/>
</dbReference>
<sequence>PVLEHALDYLKNKEMYNPDIIILPQNTSPLRTSQHIDEAVNLLIKKNFDSVLSGYPYHIFAWDKMNQFTIKPHGHDPSTVLTRQETHDQILENGALFATTIAAFKKSHCRVSGKTGFYPMPIELSYNIDHIDDLHKTEKILQAQNESTNFFSVENKNIVLTGASGLLGSYFTKILLERGANMALIDHNPGVSESLKDEFLHTGQNIHVYKCDLSKPEKIKSTFKKIKKDFR</sequence>
<dbReference type="SUPFAM" id="SSF51735">
    <property type="entry name" value="NAD(P)-binding Rossmann-fold domains"/>
    <property type="match status" value="1"/>
</dbReference>
<dbReference type="GO" id="GO:0008781">
    <property type="term" value="F:N-acylneuraminate cytidylyltransferase activity"/>
    <property type="evidence" value="ECO:0007669"/>
    <property type="project" value="TreeGrafter"/>
</dbReference>
<feature type="non-terminal residue" evidence="1">
    <location>
        <position position="1"/>
    </location>
</feature>
<dbReference type="Gene3D" id="3.90.550.10">
    <property type="entry name" value="Spore Coat Polysaccharide Biosynthesis Protein SpsA, Chain A"/>
    <property type="match status" value="1"/>
</dbReference>
<dbReference type="Pfam" id="PF00106">
    <property type="entry name" value="adh_short"/>
    <property type="match status" value="1"/>
</dbReference>
<dbReference type="PANTHER" id="PTHR21485">
    <property type="entry name" value="HAD SUPERFAMILY MEMBERS CMAS AND KDSC"/>
    <property type="match status" value="1"/>
</dbReference>
<organism evidence="1">
    <name type="scientific">marine metagenome</name>
    <dbReference type="NCBI Taxonomy" id="408172"/>
    <lineage>
        <taxon>unclassified sequences</taxon>
        <taxon>metagenomes</taxon>
        <taxon>ecological metagenomes</taxon>
    </lineage>
</organism>
<proteinExistence type="predicted"/>
<dbReference type="InterPro" id="IPR050793">
    <property type="entry name" value="CMP-NeuNAc_synthase"/>
</dbReference>
<feature type="non-terminal residue" evidence="1">
    <location>
        <position position="231"/>
    </location>
</feature>
<name>A0A383EEL7_9ZZZZ</name>